<dbReference type="Pfam" id="PF06271">
    <property type="entry name" value="RDD"/>
    <property type="match status" value="1"/>
</dbReference>
<reference evidence="7 8" key="1">
    <citation type="submission" date="2019-06" db="EMBL/GenBank/DDBJ databases">
        <title>Sequencing the genomes of 1000 actinobacteria strains.</title>
        <authorList>
            <person name="Klenk H.-P."/>
        </authorList>
    </citation>
    <scope>NUCLEOTIDE SEQUENCE [LARGE SCALE GENOMIC DNA]</scope>
    <source>
        <strain evidence="7 8">DSM 12335</strain>
    </source>
</reference>
<evidence type="ECO:0000313" key="8">
    <source>
        <dbReference type="Proteomes" id="UP000319516"/>
    </source>
</evidence>
<comment type="subcellular location">
    <subcellularLocation>
        <location evidence="1">Membrane</location>
        <topology evidence="1">Multi-pass membrane protein</topology>
    </subcellularLocation>
</comment>
<feature type="transmembrane region" description="Helical" evidence="5">
    <location>
        <begin position="72"/>
        <end position="97"/>
    </location>
</feature>
<dbReference type="EMBL" id="VFOP01000001">
    <property type="protein sequence ID" value="TQL50583.1"/>
    <property type="molecule type" value="Genomic_DNA"/>
</dbReference>
<proteinExistence type="predicted"/>
<keyword evidence="8" id="KW-1185">Reference proteome</keyword>
<organism evidence="7 8">
    <name type="scientific">Ornithinicoccus hortensis</name>
    <dbReference type="NCBI Taxonomy" id="82346"/>
    <lineage>
        <taxon>Bacteria</taxon>
        <taxon>Bacillati</taxon>
        <taxon>Actinomycetota</taxon>
        <taxon>Actinomycetes</taxon>
        <taxon>Micrococcales</taxon>
        <taxon>Intrasporangiaceae</taxon>
        <taxon>Ornithinicoccus</taxon>
    </lineage>
</organism>
<dbReference type="InterPro" id="IPR016795">
    <property type="entry name" value="UCP021697"/>
</dbReference>
<evidence type="ECO:0000256" key="4">
    <source>
        <dbReference type="ARBA" id="ARBA00023136"/>
    </source>
</evidence>
<evidence type="ECO:0000259" key="6">
    <source>
        <dbReference type="Pfam" id="PF06271"/>
    </source>
</evidence>
<protein>
    <submittedName>
        <fullName evidence="7">RDD family protein</fullName>
    </submittedName>
</protein>
<keyword evidence="3 5" id="KW-1133">Transmembrane helix</keyword>
<comment type="caution">
    <text evidence="7">The sequence shown here is derived from an EMBL/GenBank/DDBJ whole genome shotgun (WGS) entry which is preliminary data.</text>
</comment>
<feature type="transmembrane region" description="Helical" evidence="5">
    <location>
        <begin position="44"/>
        <end position="66"/>
    </location>
</feature>
<keyword evidence="4 5" id="KW-0472">Membrane</keyword>
<accession>A0A542YR51</accession>
<gene>
    <name evidence="7" type="ORF">FB467_1696</name>
</gene>
<keyword evidence="2 5" id="KW-0812">Transmembrane</keyword>
<dbReference type="Proteomes" id="UP000319516">
    <property type="component" value="Unassembled WGS sequence"/>
</dbReference>
<dbReference type="PIRSF" id="PIRSF021697">
    <property type="entry name" value="UCP021697"/>
    <property type="match status" value="1"/>
</dbReference>
<evidence type="ECO:0000256" key="5">
    <source>
        <dbReference type="SAM" id="Phobius"/>
    </source>
</evidence>
<evidence type="ECO:0000256" key="1">
    <source>
        <dbReference type="ARBA" id="ARBA00004141"/>
    </source>
</evidence>
<dbReference type="AlphaFoldDB" id="A0A542YR51"/>
<evidence type="ECO:0000313" key="7">
    <source>
        <dbReference type="EMBL" id="TQL50583.1"/>
    </source>
</evidence>
<name>A0A542YR51_9MICO</name>
<feature type="domain" description="RDD" evidence="6">
    <location>
        <begin position="40"/>
        <end position="159"/>
    </location>
</feature>
<evidence type="ECO:0000256" key="3">
    <source>
        <dbReference type="ARBA" id="ARBA00022989"/>
    </source>
</evidence>
<evidence type="ECO:0000256" key="2">
    <source>
        <dbReference type="ARBA" id="ARBA00022692"/>
    </source>
</evidence>
<dbReference type="InterPro" id="IPR010432">
    <property type="entry name" value="RDD"/>
</dbReference>
<sequence>MTQVFHQCFAGYPAWVTVVQPYPGDRLGLPEAGRGSIGTFPRRLAGVVIDWVLCLLIANAALGLGFGEASGAASFAPLAVFAVENLLLVSTLGTTIGHRIVGLQVLRVYAEPVRAPDGPTLVAGVPGFARGGIRTVLLCLAIPALIWDADGRGMHDRWARTVIVRSR</sequence>